<dbReference type="GO" id="GO:0031966">
    <property type="term" value="C:mitochondrial membrane"/>
    <property type="evidence" value="ECO:0007669"/>
    <property type="project" value="UniProtKB-SubCell"/>
</dbReference>
<keyword evidence="13" id="KW-0333">Golgi apparatus</keyword>
<evidence type="ECO:0000256" key="19">
    <source>
        <dbReference type="SAM" id="Phobius"/>
    </source>
</evidence>
<name>A0A9P4N1P6_9PLEO</name>
<evidence type="ECO:0000259" key="21">
    <source>
        <dbReference type="PROSITE" id="PS51914"/>
    </source>
</evidence>
<feature type="domain" description="MRH" evidence="21">
    <location>
        <begin position="17"/>
        <end position="249"/>
    </location>
</feature>
<keyword evidence="12" id="KW-0072">Autophagy</keyword>
<evidence type="ECO:0000256" key="9">
    <source>
        <dbReference type="ARBA" id="ARBA00022729"/>
    </source>
</evidence>
<dbReference type="OrthoDB" id="29460at2759"/>
<evidence type="ECO:0000256" key="2">
    <source>
        <dbReference type="ARBA" id="ARBA00004358"/>
    </source>
</evidence>
<protein>
    <recommendedName>
        <fullName evidence="6">Autophagy-related protein 27</fullName>
    </recommendedName>
</protein>
<dbReference type="GO" id="GO:0006914">
    <property type="term" value="P:autophagy"/>
    <property type="evidence" value="ECO:0007669"/>
    <property type="project" value="UniProtKB-KW"/>
</dbReference>
<dbReference type="Pfam" id="PF09451">
    <property type="entry name" value="ATG27"/>
    <property type="match status" value="1"/>
</dbReference>
<feature type="signal peptide" evidence="20">
    <location>
        <begin position="1"/>
        <end position="16"/>
    </location>
</feature>
<accession>A0A9P4N1P6</accession>
<dbReference type="GO" id="GO:0015031">
    <property type="term" value="P:protein transport"/>
    <property type="evidence" value="ECO:0007669"/>
    <property type="project" value="UniProtKB-KW"/>
</dbReference>
<evidence type="ECO:0000256" key="16">
    <source>
        <dbReference type="ARBA" id="ARBA00023157"/>
    </source>
</evidence>
<dbReference type="EMBL" id="ML986650">
    <property type="protein sequence ID" value="KAF2261778.1"/>
    <property type="molecule type" value="Genomic_DNA"/>
</dbReference>
<feature type="chain" id="PRO_5040160100" description="Autophagy-related protein 27" evidence="20">
    <location>
        <begin position="17"/>
        <end position="332"/>
    </location>
</feature>
<keyword evidence="14" id="KW-0496">Mitochondrion</keyword>
<keyword evidence="8 19" id="KW-0812">Transmembrane</keyword>
<dbReference type="PANTHER" id="PTHR15071:SF13">
    <property type="entry name" value="AUTOPHAGY-RELATED PROTEIN 27"/>
    <property type="match status" value="1"/>
</dbReference>
<dbReference type="AlphaFoldDB" id="A0A9P4N1P6"/>
<evidence type="ECO:0000256" key="13">
    <source>
        <dbReference type="ARBA" id="ARBA00023034"/>
    </source>
</evidence>
<evidence type="ECO:0000256" key="14">
    <source>
        <dbReference type="ARBA" id="ARBA00023128"/>
    </source>
</evidence>
<keyword evidence="11 19" id="KW-1133">Transmembrane helix</keyword>
<evidence type="ECO:0000256" key="6">
    <source>
        <dbReference type="ARBA" id="ARBA00013776"/>
    </source>
</evidence>
<dbReference type="SUPFAM" id="SSF50911">
    <property type="entry name" value="Mannose 6-phosphate receptor domain"/>
    <property type="match status" value="1"/>
</dbReference>
<dbReference type="Proteomes" id="UP000800093">
    <property type="component" value="Unassembled WGS sequence"/>
</dbReference>
<keyword evidence="9 20" id="KW-0732">Signal</keyword>
<evidence type="ECO:0000256" key="4">
    <source>
        <dbReference type="ARBA" id="ARBA00004614"/>
    </source>
</evidence>
<gene>
    <name evidence="22" type="ORF">CC78DRAFT_429013</name>
</gene>
<dbReference type="GO" id="GO:0030659">
    <property type="term" value="C:cytoplasmic vesicle membrane"/>
    <property type="evidence" value="ECO:0007669"/>
    <property type="project" value="UniProtKB-SubCell"/>
</dbReference>
<keyword evidence="10" id="KW-0653">Protein transport</keyword>
<evidence type="ECO:0000256" key="11">
    <source>
        <dbReference type="ARBA" id="ARBA00022989"/>
    </source>
</evidence>
<dbReference type="PANTHER" id="PTHR15071">
    <property type="entry name" value="MANNOSE-6-PHOSPHATE RECEPTOR FAMILY MEMBER"/>
    <property type="match status" value="1"/>
</dbReference>
<evidence type="ECO:0000256" key="1">
    <source>
        <dbReference type="ARBA" id="ARBA00004304"/>
    </source>
</evidence>
<evidence type="ECO:0000256" key="20">
    <source>
        <dbReference type="SAM" id="SignalP"/>
    </source>
</evidence>
<dbReference type="GO" id="GO:0000139">
    <property type="term" value="C:Golgi membrane"/>
    <property type="evidence" value="ECO:0007669"/>
    <property type="project" value="UniProtKB-SubCell"/>
</dbReference>
<evidence type="ECO:0000256" key="18">
    <source>
        <dbReference type="SAM" id="MobiDB-lite"/>
    </source>
</evidence>
<dbReference type="Gene3D" id="2.70.130.10">
    <property type="entry name" value="Mannose-6-phosphate receptor binding domain"/>
    <property type="match status" value="1"/>
</dbReference>
<evidence type="ECO:0000256" key="15">
    <source>
        <dbReference type="ARBA" id="ARBA00023136"/>
    </source>
</evidence>
<feature type="region of interest" description="Disordered" evidence="18">
    <location>
        <begin position="166"/>
        <end position="206"/>
    </location>
</feature>
<evidence type="ECO:0000256" key="10">
    <source>
        <dbReference type="ARBA" id="ARBA00022927"/>
    </source>
</evidence>
<evidence type="ECO:0000256" key="5">
    <source>
        <dbReference type="ARBA" id="ARBA00005363"/>
    </source>
</evidence>
<keyword evidence="7" id="KW-0813">Transport</keyword>
<comment type="subcellular location">
    <subcellularLocation>
        <location evidence="2">Cytoplasmic vesicle membrane</location>
        <topology evidence="2">Single-pass type I membrane protein</topology>
    </subcellularLocation>
    <subcellularLocation>
        <location evidence="4">Golgi apparatus membrane</location>
        <topology evidence="4">Single-pass type I membrane protein</topology>
    </subcellularLocation>
    <subcellularLocation>
        <location evidence="1">Mitochondrion membrane</location>
        <topology evidence="1">Single-pass membrane protein</topology>
    </subcellularLocation>
    <subcellularLocation>
        <location evidence="3">Preautophagosomal structure membrane</location>
        <topology evidence="3">Single-pass type I membrane protein</topology>
    </subcellularLocation>
</comment>
<keyword evidence="15 19" id="KW-0472">Membrane</keyword>
<dbReference type="InterPro" id="IPR044865">
    <property type="entry name" value="MRH_dom"/>
</dbReference>
<dbReference type="GO" id="GO:0034045">
    <property type="term" value="C:phagophore assembly site membrane"/>
    <property type="evidence" value="ECO:0007669"/>
    <property type="project" value="UniProtKB-SubCell"/>
</dbReference>
<feature type="compositionally biased region" description="Basic and acidic residues" evidence="18">
    <location>
        <begin position="166"/>
        <end position="188"/>
    </location>
</feature>
<feature type="non-terminal residue" evidence="22">
    <location>
        <position position="1"/>
    </location>
</feature>
<sequence>PALSSVLLTFPILSAGYGCGEIVAQKQRFNLEALKGPHLLYWENDDISSGRIENYTFHIDICNTLKRKNGGCHGGARICAERVDLDLDSGTNTTHHIDVAGTFKSNNGGDLDAQFSLLSDSKSHSDADREGLRAELHGGRYPFVGKNRMDQMAIIEFVCDRERSGLEGDTEDKGDSTVDDDKDKKDDEVEHGDDNEDNDKGKLVKRQAGKCEDSDASLRFCGFDEEKVNKDKKARVLRLEWRTQYACQGVQDDTQDSHWGFFTWFIIILFLVVAAYLIFGSWLNYNRYGARGWDLLPHGDTIRDIPYILKDWARRVASTIQGPGSRGGYSAV</sequence>
<organism evidence="22 23">
    <name type="scientific">Lojkania enalia</name>
    <dbReference type="NCBI Taxonomy" id="147567"/>
    <lineage>
        <taxon>Eukaryota</taxon>
        <taxon>Fungi</taxon>
        <taxon>Dikarya</taxon>
        <taxon>Ascomycota</taxon>
        <taxon>Pezizomycotina</taxon>
        <taxon>Dothideomycetes</taxon>
        <taxon>Pleosporomycetidae</taxon>
        <taxon>Pleosporales</taxon>
        <taxon>Pleosporales incertae sedis</taxon>
        <taxon>Lojkania</taxon>
    </lineage>
</organism>
<evidence type="ECO:0000256" key="3">
    <source>
        <dbReference type="ARBA" id="ARBA00004472"/>
    </source>
</evidence>
<evidence type="ECO:0000256" key="8">
    <source>
        <dbReference type="ARBA" id="ARBA00022692"/>
    </source>
</evidence>
<proteinExistence type="inferred from homology"/>
<evidence type="ECO:0000256" key="12">
    <source>
        <dbReference type="ARBA" id="ARBA00023006"/>
    </source>
</evidence>
<feature type="transmembrane region" description="Helical" evidence="19">
    <location>
        <begin position="261"/>
        <end position="283"/>
    </location>
</feature>
<dbReference type="PROSITE" id="PS51914">
    <property type="entry name" value="MRH"/>
    <property type="match status" value="1"/>
</dbReference>
<evidence type="ECO:0000256" key="17">
    <source>
        <dbReference type="ARBA" id="ARBA00023329"/>
    </source>
</evidence>
<keyword evidence="17" id="KW-0968">Cytoplasmic vesicle</keyword>
<comment type="caution">
    <text evidence="22">The sequence shown here is derived from an EMBL/GenBank/DDBJ whole genome shotgun (WGS) entry which is preliminary data.</text>
</comment>
<reference evidence="23" key="1">
    <citation type="journal article" date="2020" name="Stud. Mycol.">
        <title>101 Dothideomycetes genomes: A test case for predicting lifestyles and emergence of pathogens.</title>
        <authorList>
            <person name="Haridas S."/>
            <person name="Albert R."/>
            <person name="Binder M."/>
            <person name="Bloem J."/>
            <person name="LaButti K."/>
            <person name="Salamov A."/>
            <person name="Andreopoulos B."/>
            <person name="Baker S."/>
            <person name="Barry K."/>
            <person name="Bills G."/>
            <person name="Bluhm B."/>
            <person name="Cannon C."/>
            <person name="Castanera R."/>
            <person name="Culley D."/>
            <person name="Daum C."/>
            <person name="Ezra D."/>
            <person name="Gonzalez J."/>
            <person name="Henrissat B."/>
            <person name="Kuo A."/>
            <person name="Liang C."/>
            <person name="Lipzen A."/>
            <person name="Lutzoni F."/>
            <person name="Magnuson J."/>
            <person name="Mondo S."/>
            <person name="Nolan M."/>
            <person name="Ohm R."/>
            <person name="Pangilinan J."/>
            <person name="Park H.-J."/>
            <person name="Ramirez L."/>
            <person name="Alfaro M."/>
            <person name="Sun H."/>
            <person name="Tritt A."/>
            <person name="Yoshinaga Y."/>
            <person name="Zwiers L.-H."/>
            <person name="Turgeon B."/>
            <person name="Goodwin S."/>
            <person name="Spatafora J."/>
            <person name="Crous P."/>
            <person name="Grigoriev I."/>
        </authorList>
    </citation>
    <scope>NUCLEOTIDE SEQUENCE [LARGE SCALE GENOMIC DNA]</scope>
    <source>
        <strain evidence="23">CBS 304.66</strain>
    </source>
</reference>
<evidence type="ECO:0000256" key="7">
    <source>
        <dbReference type="ARBA" id="ARBA00022448"/>
    </source>
</evidence>
<dbReference type="InterPro" id="IPR009011">
    <property type="entry name" value="Man6P_isomerase_rcpt-bd_dom_sf"/>
</dbReference>
<evidence type="ECO:0000313" key="23">
    <source>
        <dbReference type="Proteomes" id="UP000800093"/>
    </source>
</evidence>
<comment type="similarity">
    <text evidence="5">Belongs to the ATG27 family.</text>
</comment>
<keyword evidence="23" id="KW-1185">Reference proteome</keyword>
<feature type="non-terminal residue" evidence="22">
    <location>
        <position position="332"/>
    </location>
</feature>
<evidence type="ECO:0000313" key="22">
    <source>
        <dbReference type="EMBL" id="KAF2261778.1"/>
    </source>
</evidence>
<keyword evidence="16" id="KW-1015">Disulfide bond</keyword>
<dbReference type="InterPro" id="IPR018939">
    <property type="entry name" value="Autophagy-rel_prot_27"/>
</dbReference>